<evidence type="ECO:0000256" key="3">
    <source>
        <dbReference type="ARBA" id="ARBA00022833"/>
    </source>
</evidence>
<dbReference type="GO" id="GO:0046872">
    <property type="term" value="F:metal ion binding"/>
    <property type="evidence" value="ECO:0007669"/>
    <property type="project" value="UniProtKB-KW"/>
</dbReference>
<proteinExistence type="inferred from homology"/>
<dbReference type="SUPFAM" id="SSF51316">
    <property type="entry name" value="Mss4-like"/>
    <property type="match status" value="1"/>
</dbReference>
<dbReference type="PROSITE" id="PS51891">
    <property type="entry name" value="CENP_V_GFA"/>
    <property type="match status" value="1"/>
</dbReference>
<dbReference type="PANTHER" id="PTHR33337">
    <property type="entry name" value="GFA DOMAIN-CONTAINING PROTEIN"/>
    <property type="match status" value="1"/>
</dbReference>
<accession>A0A964T6X5</accession>
<dbReference type="EMBL" id="SPKJ01000084">
    <property type="protein sequence ID" value="MYZ49613.1"/>
    <property type="molecule type" value="Genomic_DNA"/>
</dbReference>
<evidence type="ECO:0000313" key="7">
    <source>
        <dbReference type="Proteomes" id="UP000773614"/>
    </source>
</evidence>
<dbReference type="InterPro" id="IPR011057">
    <property type="entry name" value="Mss4-like_sf"/>
</dbReference>
<reference evidence="6" key="1">
    <citation type="submission" date="2019-03" db="EMBL/GenBank/DDBJ databases">
        <title>Afifella sp. nov., isolated from activated sludge.</title>
        <authorList>
            <person name="Li Q."/>
            <person name="Liu Y."/>
        </authorList>
    </citation>
    <scope>NUCLEOTIDE SEQUENCE</scope>
    <source>
        <strain evidence="6">L72</strain>
    </source>
</reference>
<dbReference type="PANTHER" id="PTHR33337:SF40">
    <property type="entry name" value="CENP-V_GFA DOMAIN-CONTAINING PROTEIN-RELATED"/>
    <property type="match status" value="1"/>
</dbReference>
<organism evidence="6 7">
    <name type="scientific">Propylenella binzhouense</name>
    <dbReference type="NCBI Taxonomy" id="2555902"/>
    <lineage>
        <taxon>Bacteria</taxon>
        <taxon>Pseudomonadati</taxon>
        <taxon>Pseudomonadota</taxon>
        <taxon>Alphaproteobacteria</taxon>
        <taxon>Hyphomicrobiales</taxon>
        <taxon>Propylenellaceae</taxon>
        <taxon>Propylenella</taxon>
    </lineage>
</organism>
<gene>
    <name evidence="6" type="ORF">E4O86_18035</name>
</gene>
<dbReference type="GO" id="GO:0016846">
    <property type="term" value="F:carbon-sulfur lyase activity"/>
    <property type="evidence" value="ECO:0007669"/>
    <property type="project" value="InterPro"/>
</dbReference>
<evidence type="ECO:0000256" key="4">
    <source>
        <dbReference type="ARBA" id="ARBA00023239"/>
    </source>
</evidence>
<evidence type="ECO:0000256" key="1">
    <source>
        <dbReference type="ARBA" id="ARBA00005495"/>
    </source>
</evidence>
<name>A0A964T6X5_9HYPH</name>
<dbReference type="InterPro" id="IPR006913">
    <property type="entry name" value="CENP-V/GFA"/>
</dbReference>
<keyword evidence="4" id="KW-0456">Lyase</keyword>
<feature type="domain" description="CENP-V/GFA" evidence="5">
    <location>
        <begin position="5"/>
        <end position="119"/>
    </location>
</feature>
<dbReference type="Gene3D" id="3.90.1590.10">
    <property type="entry name" value="glutathione-dependent formaldehyde- activating enzyme (gfa)"/>
    <property type="match status" value="1"/>
</dbReference>
<keyword evidence="3" id="KW-0862">Zinc</keyword>
<evidence type="ECO:0000256" key="2">
    <source>
        <dbReference type="ARBA" id="ARBA00022723"/>
    </source>
</evidence>
<dbReference type="Pfam" id="PF04828">
    <property type="entry name" value="GFA"/>
    <property type="match status" value="1"/>
</dbReference>
<dbReference type="Proteomes" id="UP000773614">
    <property type="component" value="Unassembled WGS sequence"/>
</dbReference>
<dbReference type="RefSeq" id="WP_161141953.1">
    <property type="nucleotide sequence ID" value="NZ_SPKJ01000084.1"/>
</dbReference>
<sequence length="150" mass="16229">MAEMLTGGCQCGAIRYTLLAPHRTADICHCRMCQRSSGAPFVAFAQFRAEDVRWDRGAPQLFRSSNLVDRGFCPACGTTLTYQFRPHGTVSVTLASLDDPNAIAPRAQMGVESRLAWLDAALALPGKATDKSFGGDLAEMVSNQYEPGRS</sequence>
<protein>
    <submittedName>
        <fullName evidence="6">GFA family protein</fullName>
    </submittedName>
</protein>
<keyword evidence="2" id="KW-0479">Metal-binding</keyword>
<keyword evidence="7" id="KW-1185">Reference proteome</keyword>
<comment type="caution">
    <text evidence="6">The sequence shown here is derived from an EMBL/GenBank/DDBJ whole genome shotgun (WGS) entry which is preliminary data.</text>
</comment>
<dbReference type="AlphaFoldDB" id="A0A964T6X5"/>
<evidence type="ECO:0000313" key="6">
    <source>
        <dbReference type="EMBL" id="MYZ49613.1"/>
    </source>
</evidence>
<dbReference type="OrthoDB" id="9807246at2"/>
<comment type="similarity">
    <text evidence="1">Belongs to the Gfa family.</text>
</comment>
<evidence type="ECO:0000259" key="5">
    <source>
        <dbReference type="PROSITE" id="PS51891"/>
    </source>
</evidence>